<evidence type="ECO:0000313" key="1">
    <source>
        <dbReference type="EMBL" id="KAK8507305.1"/>
    </source>
</evidence>
<keyword evidence="2" id="KW-1185">Reference proteome</keyword>
<sequence length="89" mass="9783">MGSTVRRGSSTLLAFLMDLLDRPWEVRLEHVRRSGNALADRMAKKASGNDLIVCRFLDPLRFAGMCCCVSRLLELNHGGTVGCFGSLLV</sequence>
<protein>
    <recommendedName>
        <fullName evidence="3">RNase H type-1 domain-containing protein</fullName>
    </recommendedName>
</protein>
<comment type="caution">
    <text evidence="1">The sequence shown here is derived from an EMBL/GenBank/DDBJ whole genome shotgun (WGS) entry which is preliminary data.</text>
</comment>
<dbReference type="Proteomes" id="UP001472677">
    <property type="component" value="Unassembled WGS sequence"/>
</dbReference>
<proteinExistence type="predicted"/>
<gene>
    <name evidence="1" type="ORF">V6N12_008646</name>
</gene>
<organism evidence="1 2">
    <name type="scientific">Hibiscus sabdariffa</name>
    <name type="common">roselle</name>
    <dbReference type="NCBI Taxonomy" id="183260"/>
    <lineage>
        <taxon>Eukaryota</taxon>
        <taxon>Viridiplantae</taxon>
        <taxon>Streptophyta</taxon>
        <taxon>Embryophyta</taxon>
        <taxon>Tracheophyta</taxon>
        <taxon>Spermatophyta</taxon>
        <taxon>Magnoliopsida</taxon>
        <taxon>eudicotyledons</taxon>
        <taxon>Gunneridae</taxon>
        <taxon>Pentapetalae</taxon>
        <taxon>rosids</taxon>
        <taxon>malvids</taxon>
        <taxon>Malvales</taxon>
        <taxon>Malvaceae</taxon>
        <taxon>Malvoideae</taxon>
        <taxon>Hibiscus</taxon>
    </lineage>
</organism>
<reference evidence="1 2" key="1">
    <citation type="journal article" date="2024" name="G3 (Bethesda)">
        <title>Genome assembly of Hibiscus sabdariffa L. provides insights into metabolisms of medicinal natural products.</title>
        <authorList>
            <person name="Kim T."/>
        </authorList>
    </citation>
    <scope>NUCLEOTIDE SEQUENCE [LARGE SCALE GENOMIC DNA]</scope>
    <source>
        <strain evidence="1">TK-2024</strain>
        <tissue evidence="1">Old leaves</tissue>
    </source>
</reference>
<name>A0ABR2BJM9_9ROSI</name>
<dbReference type="EMBL" id="JBBPBM010000109">
    <property type="protein sequence ID" value="KAK8507305.1"/>
    <property type="molecule type" value="Genomic_DNA"/>
</dbReference>
<evidence type="ECO:0000313" key="2">
    <source>
        <dbReference type="Proteomes" id="UP001472677"/>
    </source>
</evidence>
<accession>A0ABR2BJM9</accession>
<evidence type="ECO:0008006" key="3">
    <source>
        <dbReference type="Google" id="ProtNLM"/>
    </source>
</evidence>